<feature type="region of interest" description="Disordered" evidence="1">
    <location>
        <begin position="137"/>
        <end position="179"/>
    </location>
</feature>
<evidence type="ECO:0000313" key="3">
    <source>
        <dbReference type="Proteomes" id="UP001054945"/>
    </source>
</evidence>
<feature type="compositionally biased region" description="Basic and acidic residues" evidence="1">
    <location>
        <begin position="157"/>
        <end position="171"/>
    </location>
</feature>
<dbReference type="AlphaFoldDB" id="A0AAV4QEI7"/>
<proteinExistence type="predicted"/>
<comment type="caution">
    <text evidence="2">The sequence shown here is derived from an EMBL/GenBank/DDBJ whole genome shotgun (WGS) entry which is preliminary data.</text>
</comment>
<protein>
    <submittedName>
        <fullName evidence="2">Uncharacterized protein</fullName>
    </submittedName>
</protein>
<reference evidence="2 3" key="1">
    <citation type="submission" date="2021-06" db="EMBL/GenBank/DDBJ databases">
        <title>Caerostris extrusa draft genome.</title>
        <authorList>
            <person name="Kono N."/>
            <person name="Arakawa K."/>
        </authorList>
    </citation>
    <scope>NUCLEOTIDE SEQUENCE [LARGE SCALE GENOMIC DNA]</scope>
</reference>
<gene>
    <name evidence="2" type="ORF">CEXT_245301</name>
</gene>
<name>A0AAV4QEI7_CAEEX</name>
<evidence type="ECO:0000313" key="2">
    <source>
        <dbReference type="EMBL" id="GIY06684.1"/>
    </source>
</evidence>
<evidence type="ECO:0000256" key="1">
    <source>
        <dbReference type="SAM" id="MobiDB-lite"/>
    </source>
</evidence>
<organism evidence="2 3">
    <name type="scientific">Caerostris extrusa</name>
    <name type="common">Bark spider</name>
    <name type="synonym">Caerostris bankana</name>
    <dbReference type="NCBI Taxonomy" id="172846"/>
    <lineage>
        <taxon>Eukaryota</taxon>
        <taxon>Metazoa</taxon>
        <taxon>Ecdysozoa</taxon>
        <taxon>Arthropoda</taxon>
        <taxon>Chelicerata</taxon>
        <taxon>Arachnida</taxon>
        <taxon>Araneae</taxon>
        <taxon>Araneomorphae</taxon>
        <taxon>Entelegynae</taxon>
        <taxon>Araneoidea</taxon>
        <taxon>Araneidae</taxon>
        <taxon>Caerostris</taxon>
    </lineage>
</organism>
<sequence>MKSKCHTTKLNRLAQPCTGCFTTSKHSLGSGARKETFHSSLSIDTIFERFCHPNAQRAAPTPVARLQKNPLIGVNADANIFSCSKIRLQARFIEKSRSLNAALLFAPCRNALKDTGRGRLRGLSAINPIMKIRQRRLRSHERSAAVFPGEPLPGSRRHPDPGRVQKEDVGGRRRHRAGHRMRFGRRHHQRLGTSAGTLRVAPGRGQVPGHGGVRAGALRARQRLLRGAGHRGRRVGVPRGVGHLLQGVLLLLPALGERHEARPRQHPQPHEKRGGGVVGVRGAVPRLRDVREDGRDGQVEELHGGHQRLHPDDPAFGPALVRLLPDDGGGGNVDRQLLHHEQKFRIHFHENAQRLHGCRESLHQENTAAAKK</sequence>
<feature type="compositionally biased region" description="Basic and acidic residues" evidence="1">
    <location>
        <begin position="292"/>
        <end position="313"/>
    </location>
</feature>
<feature type="region of interest" description="Disordered" evidence="1">
    <location>
        <begin position="292"/>
        <end position="318"/>
    </location>
</feature>
<keyword evidence="3" id="KW-1185">Reference proteome</keyword>
<dbReference type="EMBL" id="BPLR01005987">
    <property type="protein sequence ID" value="GIY06684.1"/>
    <property type="molecule type" value="Genomic_DNA"/>
</dbReference>
<accession>A0AAV4QEI7</accession>
<dbReference type="Proteomes" id="UP001054945">
    <property type="component" value="Unassembled WGS sequence"/>
</dbReference>